<feature type="transmembrane region" description="Helical" evidence="7">
    <location>
        <begin position="43"/>
        <end position="69"/>
    </location>
</feature>
<evidence type="ECO:0000256" key="1">
    <source>
        <dbReference type="ARBA" id="ARBA00004162"/>
    </source>
</evidence>
<evidence type="ECO:0000256" key="7">
    <source>
        <dbReference type="SAM" id="Phobius"/>
    </source>
</evidence>
<feature type="transmembrane region" description="Helical" evidence="7">
    <location>
        <begin position="258"/>
        <end position="278"/>
    </location>
</feature>
<evidence type="ECO:0000259" key="8">
    <source>
        <dbReference type="Pfam" id="PF04024"/>
    </source>
</evidence>
<feature type="transmembrane region" description="Helical" evidence="7">
    <location>
        <begin position="285"/>
        <end position="306"/>
    </location>
</feature>
<evidence type="ECO:0000256" key="5">
    <source>
        <dbReference type="ARBA" id="ARBA00023136"/>
    </source>
</evidence>
<dbReference type="RefSeq" id="WP_345384142.1">
    <property type="nucleotide sequence ID" value="NZ_BAABIC010000029.1"/>
</dbReference>
<dbReference type="PANTHER" id="PTHR33885:SF3">
    <property type="entry name" value="PHAGE SHOCK PROTEIN C"/>
    <property type="match status" value="1"/>
</dbReference>
<feature type="transmembrane region" description="Helical" evidence="7">
    <location>
        <begin position="233"/>
        <end position="252"/>
    </location>
</feature>
<feature type="region of interest" description="Disordered" evidence="6">
    <location>
        <begin position="143"/>
        <end position="198"/>
    </location>
</feature>
<keyword evidence="4 7" id="KW-1133">Transmembrane helix</keyword>
<evidence type="ECO:0000256" key="2">
    <source>
        <dbReference type="ARBA" id="ARBA00022475"/>
    </source>
</evidence>
<evidence type="ECO:0000313" key="9">
    <source>
        <dbReference type="EMBL" id="GAA4710147.1"/>
    </source>
</evidence>
<dbReference type="PANTHER" id="PTHR33885">
    <property type="entry name" value="PHAGE SHOCK PROTEIN C"/>
    <property type="match status" value="1"/>
</dbReference>
<feature type="compositionally biased region" description="Basic and acidic residues" evidence="6">
    <location>
        <begin position="175"/>
        <end position="185"/>
    </location>
</feature>
<dbReference type="EMBL" id="BAABIC010000029">
    <property type="protein sequence ID" value="GAA4710147.1"/>
    <property type="molecule type" value="Genomic_DNA"/>
</dbReference>
<evidence type="ECO:0000256" key="3">
    <source>
        <dbReference type="ARBA" id="ARBA00022692"/>
    </source>
</evidence>
<feature type="transmembrane region" description="Helical" evidence="7">
    <location>
        <begin position="120"/>
        <end position="135"/>
    </location>
</feature>
<gene>
    <name evidence="9" type="ORF">GCM10023215_59870</name>
</gene>
<comment type="caution">
    <text evidence="9">The sequence shown here is derived from an EMBL/GenBank/DDBJ whole genome shotgun (WGS) entry which is preliminary data.</text>
</comment>
<comment type="subcellular location">
    <subcellularLocation>
        <location evidence="1">Cell membrane</location>
        <topology evidence="1">Single-pass membrane protein</topology>
    </subcellularLocation>
</comment>
<dbReference type="Proteomes" id="UP001500325">
    <property type="component" value="Unassembled WGS sequence"/>
</dbReference>
<dbReference type="Pfam" id="PF04024">
    <property type="entry name" value="PspC"/>
    <property type="match status" value="1"/>
</dbReference>
<sequence>MNSTDVGTTLRDMWETRPSRPRQDRKVAGVAAALARRYDIDPVLVRVGFVVAAFYGIGIALYLAGWVLLPAAERDDPLDGAATGTTARSSGRTAPPLVLAGLILALLLTSGIFWGNDGSVILPVLAVLVLLFLLHRSRGHLGQRGGSGGADAPTAHIPADGVVDDETAAPSGAADKADGAAKAGEEAPVPDPLDRGTPPAWDPLGAAPFAWDLPEPAQPEPAPAPRRSRVTPITLALALLGGGIAGAVVLLTSGLAGLPVVFATALTVLGVGLVIGAFTRGGRGLIPFALLLAVLTWASLAVRVPLANFGAGVGDIRVAPTVPAALAPSYERGAGTIELDLRRLDLSVPPGAEATPVRTAASVGAGDIRVFVPRDADVTLTGHVDLGEITFDGTSHASPDAELTVTDDLGADGVRSGRPLVLDLTGGAASVEVQRV</sequence>
<feature type="domain" description="Phage shock protein PspC N-terminal" evidence="8">
    <location>
        <begin position="17"/>
        <end position="71"/>
    </location>
</feature>
<organism evidence="9 10">
    <name type="scientific">Pseudonocardia yuanmonensis</name>
    <dbReference type="NCBI Taxonomy" id="1095914"/>
    <lineage>
        <taxon>Bacteria</taxon>
        <taxon>Bacillati</taxon>
        <taxon>Actinomycetota</taxon>
        <taxon>Actinomycetes</taxon>
        <taxon>Pseudonocardiales</taxon>
        <taxon>Pseudonocardiaceae</taxon>
        <taxon>Pseudonocardia</taxon>
    </lineage>
</organism>
<accession>A0ABP8XKP4</accession>
<feature type="region of interest" description="Disordered" evidence="6">
    <location>
        <begin position="1"/>
        <end position="21"/>
    </location>
</feature>
<dbReference type="InterPro" id="IPR007168">
    <property type="entry name" value="Phageshock_PspC_N"/>
</dbReference>
<proteinExistence type="predicted"/>
<reference evidence="10" key="1">
    <citation type="journal article" date="2019" name="Int. J. Syst. Evol. Microbiol.">
        <title>The Global Catalogue of Microorganisms (GCM) 10K type strain sequencing project: providing services to taxonomists for standard genome sequencing and annotation.</title>
        <authorList>
            <consortium name="The Broad Institute Genomics Platform"/>
            <consortium name="The Broad Institute Genome Sequencing Center for Infectious Disease"/>
            <person name="Wu L."/>
            <person name="Ma J."/>
        </authorList>
    </citation>
    <scope>NUCLEOTIDE SEQUENCE [LARGE SCALE GENOMIC DNA]</scope>
    <source>
        <strain evidence="10">JCM 18055</strain>
    </source>
</reference>
<name>A0ABP8XKP4_9PSEU</name>
<evidence type="ECO:0000256" key="4">
    <source>
        <dbReference type="ARBA" id="ARBA00022989"/>
    </source>
</evidence>
<evidence type="ECO:0000313" key="10">
    <source>
        <dbReference type="Proteomes" id="UP001500325"/>
    </source>
</evidence>
<keyword evidence="10" id="KW-1185">Reference proteome</keyword>
<dbReference type="InterPro" id="IPR052027">
    <property type="entry name" value="PspC"/>
</dbReference>
<keyword evidence="2" id="KW-1003">Cell membrane</keyword>
<keyword evidence="3 7" id="KW-0812">Transmembrane</keyword>
<keyword evidence="5 7" id="KW-0472">Membrane</keyword>
<protein>
    <submittedName>
        <fullName evidence="9">PspC domain-containing protein</fullName>
    </submittedName>
</protein>
<evidence type="ECO:0000256" key="6">
    <source>
        <dbReference type="SAM" id="MobiDB-lite"/>
    </source>
</evidence>
<feature type="compositionally biased region" description="Basic and acidic residues" evidence="6">
    <location>
        <begin position="12"/>
        <end position="21"/>
    </location>
</feature>